<reference evidence="1 2" key="1">
    <citation type="journal article" date="2024" name="Ann. Entomol. Soc. Am.">
        <title>Genomic analyses of the southern and eastern yellowjacket wasps (Hymenoptera: Vespidae) reveal evolutionary signatures of social life.</title>
        <authorList>
            <person name="Catto M.A."/>
            <person name="Caine P.B."/>
            <person name="Orr S.E."/>
            <person name="Hunt B.G."/>
            <person name="Goodisman M.A.D."/>
        </authorList>
    </citation>
    <scope>NUCLEOTIDE SEQUENCE [LARGE SCALE GENOMIC DNA]</scope>
    <source>
        <strain evidence="1">232</strain>
        <tissue evidence="1">Head and thorax</tissue>
    </source>
</reference>
<evidence type="ECO:0000313" key="1">
    <source>
        <dbReference type="EMBL" id="KAL2724994.1"/>
    </source>
</evidence>
<keyword evidence="2" id="KW-1185">Reference proteome</keyword>
<evidence type="ECO:0000313" key="2">
    <source>
        <dbReference type="Proteomes" id="UP001607303"/>
    </source>
</evidence>
<gene>
    <name evidence="1" type="ORF">V1477_018855</name>
</gene>
<dbReference type="EMBL" id="JAYRBN010000112">
    <property type="protein sequence ID" value="KAL2724994.1"/>
    <property type="molecule type" value="Genomic_DNA"/>
</dbReference>
<protein>
    <submittedName>
        <fullName evidence="1">Uncharacterized protein</fullName>
    </submittedName>
</protein>
<organism evidence="1 2">
    <name type="scientific">Vespula maculifrons</name>
    <name type="common">Eastern yellow jacket</name>
    <name type="synonym">Wasp</name>
    <dbReference type="NCBI Taxonomy" id="7453"/>
    <lineage>
        <taxon>Eukaryota</taxon>
        <taxon>Metazoa</taxon>
        <taxon>Ecdysozoa</taxon>
        <taxon>Arthropoda</taxon>
        <taxon>Hexapoda</taxon>
        <taxon>Insecta</taxon>
        <taxon>Pterygota</taxon>
        <taxon>Neoptera</taxon>
        <taxon>Endopterygota</taxon>
        <taxon>Hymenoptera</taxon>
        <taxon>Apocrita</taxon>
        <taxon>Aculeata</taxon>
        <taxon>Vespoidea</taxon>
        <taxon>Vespidae</taxon>
        <taxon>Vespinae</taxon>
        <taxon>Vespula</taxon>
    </lineage>
</organism>
<name>A0ABD2AWK5_VESMC</name>
<proteinExistence type="predicted"/>
<dbReference type="AlphaFoldDB" id="A0ABD2AWK5"/>
<dbReference type="Proteomes" id="UP001607303">
    <property type="component" value="Unassembled WGS sequence"/>
</dbReference>
<accession>A0ABD2AWK5</accession>
<sequence length="76" mass="9156">MQYTCYLIEQNTGKSIKNRFKWRSLCLVFRRENECMYIRTYGRSNENGFSFIQISLFCLCVNIVYNIKNVKIIIII</sequence>
<comment type="caution">
    <text evidence="1">The sequence shown here is derived from an EMBL/GenBank/DDBJ whole genome shotgun (WGS) entry which is preliminary data.</text>
</comment>